<dbReference type="PANTHER" id="PTHR12649">
    <property type="entry name" value="PEPTIDYL-TRNA HYDROLASE 2"/>
    <property type="match status" value="1"/>
</dbReference>
<dbReference type="OrthoDB" id="1733656at2759"/>
<protein>
    <recommendedName>
        <fullName evidence="1">peptidyl-tRNA hydrolase</fullName>
        <ecNumber evidence="1">3.1.1.29</ecNumber>
    </recommendedName>
</protein>
<reference evidence="5 6" key="1">
    <citation type="submission" date="2014-04" db="EMBL/GenBank/DDBJ databases">
        <authorList>
            <consortium name="DOE Joint Genome Institute"/>
            <person name="Kuo A."/>
            <person name="Girlanda M."/>
            <person name="Perotto S."/>
            <person name="Kohler A."/>
            <person name="Nagy L.G."/>
            <person name="Floudas D."/>
            <person name="Copeland A."/>
            <person name="Barry K.W."/>
            <person name="Cichocki N."/>
            <person name="Veneault-Fourrey C."/>
            <person name="LaButti K."/>
            <person name="Lindquist E.A."/>
            <person name="Lipzen A."/>
            <person name="Lundell T."/>
            <person name="Morin E."/>
            <person name="Murat C."/>
            <person name="Sun H."/>
            <person name="Tunlid A."/>
            <person name="Henrissat B."/>
            <person name="Grigoriev I.V."/>
            <person name="Hibbett D.S."/>
            <person name="Martin F."/>
            <person name="Nordberg H.P."/>
            <person name="Cantor M.N."/>
            <person name="Hua S.X."/>
        </authorList>
    </citation>
    <scope>NUCLEOTIDE SEQUENCE [LARGE SCALE GENOMIC DNA]</scope>
    <source>
        <strain evidence="5 6">MUT 4182</strain>
    </source>
</reference>
<reference evidence="6" key="2">
    <citation type="submission" date="2015-01" db="EMBL/GenBank/DDBJ databases">
        <title>Evolutionary Origins and Diversification of the Mycorrhizal Mutualists.</title>
        <authorList>
            <consortium name="DOE Joint Genome Institute"/>
            <consortium name="Mycorrhizal Genomics Consortium"/>
            <person name="Kohler A."/>
            <person name="Kuo A."/>
            <person name="Nagy L.G."/>
            <person name="Floudas D."/>
            <person name="Copeland A."/>
            <person name="Barry K.W."/>
            <person name="Cichocki N."/>
            <person name="Veneault-Fourrey C."/>
            <person name="LaButti K."/>
            <person name="Lindquist E.A."/>
            <person name="Lipzen A."/>
            <person name="Lundell T."/>
            <person name="Morin E."/>
            <person name="Murat C."/>
            <person name="Riley R."/>
            <person name="Ohm R."/>
            <person name="Sun H."/>
            <person name="Tunlid A."/>
            <person name="Henrissat B."/>
            <person name="Grigoriev I.V."/>
            <person name="Hibbett D.S."/>
            <person name="Martin F."/>
        </authorList>
    </citation>
    <scope>NUCLEOTIDE SEQUENCE [LARGE SCALE GENOMIC DNA]</scope>
    <source>
        <strain evidence="6">MUT 4182</strain>
    </source>
</reference>
<keyword evidence="6" id="KW-1185">Reference proteome</keyword>
<dbReference type="EC" id="3.1.1.29" evidence="1"/>
<dbReference type="CDD" id="cd02430">
    <property type="entry name" value="PTH2"/>
    <property type="match status" value="1"/>
</dbReference>
<dbReference type="PANTHER" id="PTHR12649:SF11">
    <property type="entry name" value="PEPTIDYL-TRNA HYDROLASE 2, MITOCHONDRIAL"/>
    <property type="match status" value="1"/>
</dbReference>
<comment type="catalytic activity">
    <reaction evidence="4">
        <text>an N-acyl-L-alpha-aminoacyl-tRNA + H2O = an N-acyl-L-amino acid + a tRNA + H(+)</text>
        <dbReference type="Rhea" id="RHEA:54448"/>
        <dbReference type="Rhea" id="RHEA-COMP:10123"/>
        <dbReference type="Rhea" id="RHEA-COMP:13883"/>
        <dbReference type="ChEBI" id="CHEBI:15377"/>
        <dbReference type="ChEBI" id="CHEBI:15378"/>
        <dbReference type="ChEBI" id="CHEBI:59874"/>
        <dbReference type="ChEBI" id="CHEBI:78442"/>
        <dbReference type="ChEBI" id="CHEBI:138191"/>
        <dbReference type="EC" id="3.1.1.29"/>
    </reaction>
</comment>
<keyword evidence="2" id="KW-0378">Hydrolase</keyword>
<evidence type="ECO:0000313" key="6">
    <source>
        <dbReference type="Proteomes" id="UP000054248"/>
    </source>
</evidence>
<gene>
    <name evidence="5" type="ORF">M407DRAFT_240569</name>
</gene>
<dbReference type="GO" id="GO:0005829">
    <property type="term" value="C:cytosol"/>
    <property type="evidence" value="ECO:0007669"/>
    <property type="project" value="TreeGrafter"/>
</dbReference>
<evidence type="ECO:0000256" key="2">
    <source>
        <dbReference type="ARBA" id="ARBA00022801"/>
    </source>
</evidence>
<evidence type="ECO:0000256" key="4">
    <source>
        <dbReference type="ARBA" id="ARBA00048707"/>
    </source>
</evidence>
<proteinExistence type="inferred from homology"/>
<name>A0A0C3QXF8_9AGAM</name>
<dbReference type="NCBIfam" id="NF003314">
    <property type="entry name" value="PRK04322.1"/>
    <property type="match status" value="1"/>
</dbReference>
<dbReference type="NCBIfam" id="TIGR00283">
    <property type="entry name" value="arch_pth2"/>
    <property type="match status" value="1"/>
</dbReference>
<dbReference type="Pfam" id="PF01981">
    <property type="entry name" value="PTH2"/>
    <property type="match status" value="1"/>
</dbReference>
<dbReference type="FunFam" id="3.40.1490.10:FF:000001">
    <property type="entry name" value="Peptidyl-tRNA hydrolase 2"/>
    <property type="match status" value="1"/>
</dbReference>
<accession>A0A0C3QXF8</accession>
<evidence type="ECO:0000313" key="5">
    <source>
        <dbReference type="EMBL" id="KIO34771.1"/>
    </source>
</evidence>
<dbReference type="InterPro" id="IPR002833">
    <property type="entry name" value="PTH2"/>
</dbReference>
<comment type="similarity">
    <text evidence="3">Belongs to the PTH2 family.</text>
</comment>
<dbReference type="STRING" id="1051891.A0A0C3QXF8"/>
<dbReference type="InterPro" id="IPR023476">
    <property type="entry name" value="Pep_tRNA_hydro_II_dom_sf"/>
</dbReference>
<organism evidence="5 6">
    <name type="scientific">Tulasnella calospora MUT 4182</name>
    <dbReference type="NCBI Taxonomy" id="1051891"/>
    <lineage>
        <taxon>Eukaryota</taxon>
        <taxon>Fungi</taxon>
        <taxon>Dikarya</taxon>
        <taxon>Basidiomycota</taxon>
        <taxon>Agaricomycotina</taxon>
        <taxon>Agaricomycetes</taxon>
        <taxon>Cantharellales</taxon>
        <taxon>Tulasnellaceae</taxon>
        <taxon>Tulasnella</taxon>
    </lineage>
</organism>
<dbReference type="Gene3D" id="3.40.1490.10">
    <property type="entry name" value="Bit1"/>
    <property type="match status" value="1"/>
</dbReference>
<dbReference type="Proteomes" id="UP000054248">
    <property type="component" value="Unassembled WGS sequence"/>
</dbReference>
<dbReference type="HOGENOM" id="CLU_073661_0_3_1"/>
<dbReference type="GO" id="GO:0004045">
    <property type="term" value="F:peptidyl-tRNA hydrolase activity"/>
    <property type="evidence" value="ECO:0007669"/>
    <property type="project" value="UniProtKB-EC"/>
</dbReference>
<dbReference type="EMBL" id="KN822942">
    <property type="protein sequence ID" value="KIO34771.1"/>
    <property type="molecule type" value="Genomic_DNA"/>
</dbReference>
<dbReference type="SUPFAM" id="SSF102462">
    <property type="entry name" value="Peptidyl-tRNA hydrolase II"/>
    <property type="match status" value="1"/>
</dbReference>
<sequence length="194" mass="20102">MEASGFVTCAALGLAAGYYLGRQSNPPVALVPDSKPETVPVPSIPTTEAALTAAKEDSDDEGADGDGDLASVTPGLFEECKMVLVVRSDLGMTRGKIAAQCGHATLACYKTLQKSNPALLAHWERIGQAKVALKCDSEDELLLLQATAQSLNLCARTIQDAGRTQIAAGSTTVLGIGPGPVKLVNQVTGKLKLL</sequence>
<dbReference type="AlphaFoldDB" id="A0A0C3QXF8"/>
<evidence type="ECO:0000256" key="1">
    <source>
        <dbReference type="ARBA" id="ARBA00013260"/>
    </source>
</evidence>
<evidence type="ECO:0000256" key="3">
    <source>
        <dbReference type="ARBA" id="ARBA00038050"/>
    </source>
</evidence>